<organism evidence="7 8">
    <name type="scientific">OM182 bacterium</name>
    <dbReference type="NCBI Taxonomy" id="2510334"/>
    <lineage>
        <taxon>Bacteria</taxon>
        <taxon>Pseudomonadati</taxon>
        <taxon>Pseudomonadota</taxon>
        <taxon>Gammaproteobacteria</taxon>
        <taxon>OMG group</taxon>
        <taxon>OM182 clade</taxon>
    </lineage>
</organism>
<dbReference type="EMBL" id="SHAG01000003">
    <property type="protein sequence ID" value="RZO77347.1"/>
    <property type="molecule type" value="Genomic_DNA"/>
</dbReference>
<evidence type="ECO:0000256" key="1">
    <source>
        <dbReference type="ARBA" id="ARBA00011245"/>
    </source>
</evidence>
<dbReference type="InterPro" id="IPR033399">
    <property type="entry name" value="TP_0789-like"/>
</dbReference>
<evidence type="ECO:0000256" key="4">
    <source>
        <dbReference type="ARBA" id="ARBA00022927"/>
    </source>
</evidence>
<accession>A0A520S4C0</accession>
<comment type="caution">
    <text evidence="7">The sequence shown here is derived from an EMBL/GenBank/DDBJ whole genome shotgun (WGS) entry which is preliminary data.</text>
</comment>
<evidence type="ECO:0000313" key="7">
    <source>
        <dbReference type="EMBL" id="RZO77347.1"/>
    </source>
</evidence>
<dbReference type="InterPro" id="IPR029046">
    <property type="entry name" value="LolA/LolB/LppX"/>
</dbReference>
<keyword evidence="3 5" id="KW-0732">Signal</keyword>
<dbReference type="Pfam" id="PF17131">
    <property type="entry name" value="LolA_like"/>
    <property type="match status" value="1"/>
</dbReference>
<proteinExistence type="predicted"/>
<keyword evidence="2" id="KW-0813">Transport</keyword>
<sequence length="245" mass="28899">MVYWLSFLILFSPMLYADDSSSRAQRIIEEMEYLYRGSASRANLTMIIITPRHERVLKMSSASLGQDYSLYRILEPKKESGISTLKREREMWNYFPKINKVIKVPPSMMMGSWMGSDVTNDDLLRETELIDAYDLSLETSESEYRITLSPKPETVTVWAKIDYIVDRQAMLPSEQIFYDEKDRKIRLMEFGKREEFEGILLPSRISVIPFNRPGYKTIIEYTNLHFDPPDVKRNLFTRRNLTSRF</sequence>
<keyword evidence="4" id="KW-0653">Protein transport</keyword>
<dbReference type="SUPFAM" id="SSF89392">
    <property type="entry name" value="Prokaryotic lipoproteins and lipoprotein localization factors"/>
    <property type="match status" value="1"/>
</dbReference>
<evidence type="ECO:0000313" key="8">
    <source>
        <dbReference type="Proteomes" id="UP000316199"/>
    </source>
</evidence>
<dbReference type="Gene3D" id="2.50.20.10">
    <property type="entry name" value="Lipoprotein localisation LolA/LolB/LppX"/>
    <property type="match status" value="1"/>
</dbReference>
<comment type="subunit">
    <text evidence="1">Monomer.</text>
</comment>
<dbReference type="GO" id="GO:0015031">
    <property type="term" value="P:protein transport"/>
    <property type="evidence" value="ECO:0007669"/>
    <property type="project" value="UniProtKB-KW"/>
</dbReference>
<keyword evidence="7" id="KW-0449">Lipoprotein</keyword>
<evidence type="ECO:0000256" key="2">
    <source>
        <dbReference type="ARBA" id="ARBA00022448"/>
    </source>
</evidence>
<reference evidence="7 8" key="1">
    <citation type="submission" date="2019-02" db="EMBL/GenBank/DDBJ databases">
        <title>Prokaryotic population dynamics and viral predation in marine succession experiment using metagenomics: the confinement effect.</title>
        <authorList>
            <person name="Haro-Moreno J.M."/>
            <person name="Rodriguez-Valera F."/>
            <person name="Lopez-Perez M."/>
        </authorList>
    </citation>
    <scope>NUCLEOTIDE SEQUENCE [LARGE SCALE GENOMIC DNA]</scope>
    <source>
        <strain evidence="7">MED-G157</strain>
    </source>
</reference>
<evidence type="ECO:0000259" key="6">
    <source>
        <dbReference type="Pfam" id="PF17131"/>
    </source>
</evidence>
<feature type="domain" description="Uncharacterized protein TP-0789" evidence="6">
    <location>
        <begin position="65"/>
        <end position="242"/>
    </location>
</feature>
<dbReference type="Proteomes" id="UP000316199">
    <property type="component" value="Unassembled WGS sequence"/>
</dbReference>
<dbReference type="AlphaFoldDB" id="A0A520S4C0"/>
<feature type="chain" id="PRO_5021940328" evidence="5">
    <location>
        <begin position="18"/>
        <end position="245"/>
    </location>
</feature>
<gene>
    <name evidence="7" type="ORF">EVA68_01800</name>
</gene>
<dbReference type="CDD" id="cd16329">
    <property type="entry name" value="LolA_like"/>
    <property type="match status" value="1"/>
</dbReference>
<evidence type="ECO:0000256" key="3">
    <source>
        <dbReference type="ARBA" id="ARBA00022729"/>
    </source>
</evidence>
<feature type="signal peptide" evidence="5">
    <location>
        <begin position="1"/>
        <end position="17"/>
    </location>
</feature>
<protein>
    <submittedName>
        <fullName evidence="7">Outer membrane lipoprotein-sorting protein</fullName>
    </submittedName>
</protein>
<evidence type="ECO:0000256" key="5">
    <source>
        <dbReference type="SAM" id="SignalP"/>
    </source>
</evidence>
<name>A0A520S4C0_9GAMM</name>